<dbReference type="InterPro" id="IPR001138">
    <property type="entry name" value="Zn2Cys6_DnaBD"/>
</dbReference>
<evidence type="ECO:0000256" key="2">
    <source>
        <dbReference type="ARBA" id="ARBA00023242"/>
    </source>
</evidence>
<dbReference type="SMART" id="SM00066">
    <property type="entry name" value="GAL4"/>
    <property type="match status" value="1"/>
</dbReference>
<gene>
    <name evidence="4" type="ORF">PAC_12549</name>
</gene>
<dbReference type="EMBL" id="FJOG01000021">
    <property type="protein sequence ID" value="CZR62652.1"/>
    <property type="molecule type" value="Genomic_DNA"/>
</dbReference>
<dbReference type="AlphaFoldDB" id="A0A1L7XCA6"/>
<evidence type="ECO:0000259" key="3">
    <source>
        <dbReference type="PROSITE" id="PS50048"/>
    </source>
</evidence>
<keyword evidence="2" id="KW-0539">Nucleus</keyword>
<dbReference type="CDD" id="cd00067">
    <property type="entry name" value="GAL4"/>
    <property type="match status" value="1"/>
</dbReference>
<dbReference type="GO" id="GO:0008270">
    <property type="term" value="F:zinc ion binding"/>
    <property type="evidence" value="ECO:0007669"/>
    <property type="project" value="InterPro"/>
</dbReference>
<keyword evidence="5" id="KW-1185">Reference proteome</keyword>
<dbReference type="CDD" id="cd12148">
    <property type="entry name" value="fungal_TF_MHR"/>
    <property type="match status" value="1"/>
</dbReference>
<dbReference type="PROSITE" id="PS50048">
    <property type="entry name" value="ZN2_CY6_FUNGAL_2"/>
    <property type="match status" value="1"/>
</dbReference>
<dbReference type="OrthoDB" id="4356994at2759"/>
<proteinExistence type="predicted"/>
<sequence length="605" mass="67745">MESPGNKRPAPRGTASYPRKRAVAACQTCRSRKTKCDNRRPICSFCESSGANCIYSPTDLSSFDPASLSILHRLDELELQLKAHVDTAVASAISTPIHSGPVPSPSPVSPSDTLNWGAYHGSRSVAATSPAGPSVSVSTAPRHPRDLHTTVEDILAWPAFMGRFKAHSNLMDLLQNQGPRFGSSRDGNNSSSISAWSCDLEPSTCKRLLDSFLRHVLIKNPIFDEAKLQSAVSRVCLEGVAWDADSCLVLLICALGSIASSTMSDLTAAQCYFAAAQRRMGVLIGVEDLVTAQCYFLAGVYQMCVMRPASAWTLFSHALACLQHYSFVRESYNVPQEPVHATPAMQDPSLAECIYWTCWKSEIELRLHLQLPDFPRTSHRYPLRFPVPPNENVFEADATWFYYLADISLRRLEMNVREVVSTMLAGGKSTMFEELAGAVITLEQQIQEWVDSMPHVLSLDTLEEEDDILKFILRGRLIDCYDILYLPFLEAALEGIPSYSPEQLTNVDKYARKALEHCVRRISEPRPGFQIRHHGTWLMLRTCVRSALMVLAARRMQRGDLLPQRWRDVVTMTMKVLETWKDESADIADRLDIITTLWEEVSRID</sequence>
<evidence type="ECO:0000313" key="4">
    <source>
        <dbReference type="EMBL" id="CZR62652.1"/>
    </source>
</evidence>
<name>A0A1L7XCA6_9HELO</name>
<dbReference type="Gene3D" id="4.10.240.10">
    <property type="entry name" value="Zn(2)-C6 fungal-type DNA-binding domain"/>
    <property type="match status" value="1"/>
</dbReference>
<accession>A0A1L7XCA6</accession>
<evidence type="ECO:0000256" key="1">
    <source>
        <dbReference type="ARBA" id="ARBA00022723"/>
    </source>
</evidence>
<keyword evidence="1" id="KW-0479">Metal-binding</keyword>
<organism evidence="4 5">
    <name type="scientific">Phialocephala subalpina</name>
    <dbReference type="NCBI Taxonomy" id="576137"/>
    <lineage>
        <taxon>Eukaryota</taxon>
        <taxon>Fungi</taxon>
        <taxon>Dikarya</taxon>
        <taxon>Ascomycota</taxon>
        <taxon>Pezizomycotina</taxon>
        <taxon>Leotiomycetes</taxon>
        <taxon>Helotiales</taxon>
        <taxon>Mollisiaceae</taxon>
        <taxon>Phialocephala</taxon>
        <taxon>Phialocephala fortinii species complex</taxon>
    </lineage>
</organism>
<evidence type="ECO:0000313" key="5">
    <source>
        <dbReference type="Proteomes" id="UP000184330"/>
    </source>
</evidence>
<protein>
    <recommendedName>
        <fullName evidence="3">Zn(2)-C6 fungal-type domain-containing protein</fullName>
    </recommendedName>
</protein>
<dbReference type="SUPFAM" id="SSF57701">
    <property type="entry name" value="Zn2/Cys6 DNA-binding domain"/>
    <property type="match status" value="1"/>
</dbReference>
<dbReference type="STRING" id="576137.A0A1L7XCA6"/>
<dbReference type="InterPro" id="IPR036864">
    <property type="entry name" value="Zn2-C6_fun-type_DNA-bd_sf"/>
</dbReference>
<feature type="domain" description="Zn(2)-C6 fungal-type" evidence="3">
    <location>
        <begin position="25"/>
        <end position="55"/>
    </location>
</feature>
<dbReference type="Pfam" id="PF04082">
    <property type="entry name" value="Fungal_trans"/>
    <property type="match status" value="1"/>
</dbReference>
<reference evidence="4" key="1">
    <citation type="submission" date="2016-03" db="EMBL/GenBank/DDBJ databases">
        <authorList>
            <person name="Ploux O."/>
        </authorList>
    </citation>
    <scope>NUCLEOTIDE SEQUENCE [LARGE SCALE GENOMIC DNA]</scope>
    <source>
        <strain evidence="4">UAMH 11012</strain>
    </source>
</reference>
<dbReference type="InterPro" id="IPR053181">
    <property type="entry name" value="EcdB-like_regulator"/>
</dbReference>
<dbReference type="Proteomes" id="UP000184330">
    <property type="component" value="Unassembled WGS sequence"/>
</dbReference>
<dbReference type="PROSITE" id="PS00463">
    <property type="entry name" value="ZN2_CY6_FUNGAL_1"/>
    <property type="match status" value="1"/>
</dbReference>
<dbReference type="PANTHER" id="PTHR47785:SF7">
    <property type="entry name" value="ZN(II)2CYS6 TRANSCRIPTION FACTOR (EUROFUNG)"/>
    <property type="match status" value="1"/>
</dbReference>
<dbReference type="PANTHER" id="PTHR47785">
    <property type="entry name" value="ZN(II)2CYS6 TRANSCRIPTION FACTOR (EUROFUNG)-RELATED-RELATED"/>
    <property type="match status" value="1"/>
</dbReference>
<dbReference type="GO" id="GO:0000981">
    <property type="term" value="F:DNA-binding transcription factor activity, RNA polymerase II-specific"/>
    <property type="evidence" value="ECO:0007669"/>
    <property type="project" value="InterPro"/>
</dbReference>
<dbReference type="Pfam" id="PF00172">
    <property type="entry name" value="Zn_clus"/>
    <property type="match status" value="1"/>
</dbReference>
<dbReference type="InterPro" id="IPR007219">
    <property type="entry name" value="XnlR_reg_dom"/>
</dbReference>